<proteinExistence type="predicted"/>
<evidence type="ECO:0000313" key="2">
    <source>
        <dbReference type="Proteomes" id="UP000577419"/>
    </source>
</evidence>
<organism evidence="1 2">
    <name type="scientific">Candidatus Iainarchaeum sp</name>
    <dbReference type="NCBI Taxonomy" id="3101447"/>
    <lineage>
        <taxon>Archaea</taxon>
        <taxon>Candidatus Iainarchaeota</taxon>
        <taxon>Candidatus Iainarchaeia</taxon>
        <taxon>Candidatus Iainarchaeales</taxon>
        <taxon>Candidatus Iainarchaeaceae</taxon>
        <taxon>Candidatus Iainarchaeum</taxon>
    </lineage>
</organism>
<sequence>MEKKKFLAAIFLVAAAIIAVAVLRPGSEGLVEFVDSGYSIQERGAGQETETDEGKYMGGSDKNIVEQKAALEYEILEQTVLEVEVLGKITACPKIFTTIFLVKNVGNADAERLFSKFYNMEIIECANCNLKELMPGETAEIEVTGCGFLGKRAFAEFYSVNAEKITAIVS</sequence>
<name>A0A7J4IY09_9ARCH</name>
<dbReference type="AlphaFoldDB" id="A0A7J4IY09"/>
<gene>
    <name evidence="1" type="ORF">HA237_00630</name>
</gene>
<dbReference type="Proteomes" id="UP000577419">
    <property type="component" value="Unassembled WGS sequence"/>
</dbReference>
<evidence type="ECO:0000313" key="1">
    <source>
        <dbReference type="EMBL" id="HIH07856.1"/>
    </source>
</evidence>
<accession>A0A7J4IY09</accession>
<protein>
    <submittedName>
        <fullName evidence="1">Uncharacterized protein</fullName>
    </submittedName>
</protein>
<dbReference type="EMBL" id="DUFG01000005">
    <property type="protein sequence ID" value="HIH07856.1"/>
    <property type="molecule type" value="Genomic_DNA"/>
</dbReference>
<reference evidence="2" key="1">
    <citation type="journal article" date="2020" name="bioRxiv">
        <title>A rank-normalized archaeal taxonomy based on genome phylogeny resolves widespread incomplete and uneven classifications.</title>
        <authorList>
            <person name="Rinke C."/>
            <person name="Chuvochina M."/>
            <person name="Mussig A.J."/>
            <person name="Chaumeil P.-A."/>
            <person name="Waite D.W."/>
            <person name="Whitman W.B."/>
            <person name="Parks D.H."/>
            <person name="Hugenholtz P."/>
        </authorList>
    </citation>
    <scope>NUCLEOTIDE SEQUENCE [LARGE SCALE GENOMIC DNA]</scope>
</reference>
<comment type="caution">
    <text evidence="1">The sequence shown here is derived from an EMBL/GenBank/DDBJ whole genome shotgun (WGS) entry which is preliminary data.</text>
</comment>